<dbReference type="PANTHER" id="PTHR19305">
    <property type="entry name" value="SYNAPTOSOMAL ASSOCIATED PROTEIN"/>
    <property type="match status" value="1"/>
</dbReference>
<dbReference type="Gene3D" id="2.30.29.30">
    <property type="entry name" value="Pleckstrin-homology domain (PH domain)/Phosphotyrosine-binding domain (PTB)"/>
    <property type="match status" value="1"/>
</dbReference>
<feature type="domain" description="T-SNARE coiled-coil homology" evidence="11">
    <location>
        <begin position="348"/>
        <end position="410"/>
    </location>
</feature>
<name>A0A7L0N3U4_9PASS</name>
<dbReference type="AlphaFoldDB" id="A0A7L0N3U4"/>
<evidence type="ECO:0000313" key="12">
    <source>
        <dbReference type="EMBL" id="NXK88050.1"/>
    </source>
</evidence>
<protein>
    <recommendedName>
        <fullName evidence="8">Synaptosomal-associated protein 47</fullName>
    </recommendedName>
    <alternativeName>
        <fullName evidence="9">Synaptosomal-associated 47 kDa protein</fullName>
    </alternativeName>
</protein>
<comment type="subcellular location">
    <subcellularLocation>
        <location evidence="2">Cytoplasm</location>
        <location evidence="2">Perinuclear region</location>
    </subcellularLocation>
    <subcellularLocation>
        <location evidence="1">Endomembrane system</location>
    </subcellularLocation>
</comment>
<evidence type="ECO:0000259" key="11">
    <source>
        <dbReference type="PROSITE" id="PS50192"/>
    </source>
</evidence>
<dbReference type="GO" id="GO:0019905">
    <property type="term" value="F:syntaxin binding"/>
    <property type="evidence" value="ECO:0007669"/>
    <property type="project" value="TreeGrafter"/>
</dbReference>
<keyword evidence="13" id="KW-1185">Reference proteome</keyword>
<dbReference type="Gene3D" id="1.20.5.110">
    <property type="match status" value="2"/>
</dbReference>
<dbReference type="InterPro" id="IPR000727">
    <property type="entry name" value="T_SNARE_dom"/>
</dbReference>
<dbReference type="GO" id="GO:0005886">
    <property type="term" value="C:plasma membrane"/>
    <property type="evidence" value="ECO:0007669"/>
    <property type="project" value="TreeGrafter"/>
</dbReference>
<dbReference type="PANTHER" id="PTHR19305:SF1">
    <property type="entry name" value="SYNAPTOSOMAL-ASSOCIATED PROTEIN 47"/>
    <property type="match status" value="1"/>
</dbReference>
<dbReference type="PROSITE" id="PS50192">
    <property type="entry name" value="T_SNARE"/>
    <property type="match status" value="2"/>
</dbReference>
<keyword evidence="6" id="KW-0472">Membrane</keyword>
<dbReference type="SMART" id="SM00397">
    <property type="entry name" value="t_SNARE"/>
    <property type="match status" value="1"/>
</dbReference>
<feature type="non-terminal residue" evidence="12">
    <location>
        <position position="411"/>
    </location>
</feature>
<evidence type="ECO:0000256" key="7">
    <source>
        <dbReference type="ARBA" id="ARBA00024354"/>
    </source>
</evidence>
<accession>A0A7L0N3U4</accession>
<feature type="non-terminal residue" evidence="12">
    <location>
        <position position="1"/>
    </location>
</feature>
<keyword evidence="3" id="KW-0963">Cytoplasm</keyword>
<keyword evidence="4" id="KW-0677">Repeat</keyword>
<dbReference type="Proteomes" id="UP000520463">
    <property type="component" value="Unassembled WGS sequence"/>
</dbReference>
<feature type="coiled-coil region" evidence="10">
    <location>
        <begin position="347"/>
        <end position="385"/>
    </location>
</feature>
<dbReference type="CDD" id="cd15888">
    <property type="entry name" value="SNARE_SNAP47N"/>
    <property type="match status" value="1"/>
</dbReference>
<dbReference type="GO" id="GO:0031629">
    <property type="term" value="P:synaptic vesicle fusion to presynaptic active zone membrane"/>
    <property type="evidence" value="ECO:0007669"/>
    <property type="project" value="TreeGrafter"/>
</dbReference>
<feature type="domain" description="T-SNARE coiled-coil homology" evidence="11">
    <location>
        <begin position="134"/>
        <end position="170"/>
    </location>
</feature>
<organism evidence="12 13">
    <name type="scientific">Formicarius rufipectus</name>
    <dbReference type="NCBI Taxonomy" id="1118560"/>
    <lineage>
        <taxon>Eukaryota</taxon>
        <taxon>Metazoa</taxon>
        <taxon>Chordata</taxon>
        <taxon>Craniata</taxon>
        <taxon>Vertebrata</taxon>
        <taxon>Euteleostomi</taxon>
        <taxon>Archelosauria</taxon>
        <taxon>Archosauria</taxon>
        <taxon>Dinosauria</taxon>
        <taxon>Saurischia</taxon>
        <taxon>Theropoda</taxon>
        <taxon>Coelurosauria</taxon>
        <taxon>Aves</taxon>
        <taxon>Neognathae</taxon>
        <taxon>Neoaves</taxon>
        <taxon>Telluraves</taxon>
        <taxon>Australaves</taxon>
        <taxon>Passeriformes</taxon>
        <taxon>Formicariidae</taxon>
        <taxon>Formicarius</taxon>
    </lineage>
</organism>
<dbReference type="GO" id="GO:0016082">
    <property type="term" value="P:synaptic vesicle priming"/>
    <property type="evidence" value="ECO:0007669"/>
    <property type="project" value="TreeGrafter"/>
</dbReference>
<keyword evidence="5 10" id="KW-0175">Coiled coil</keyword>
<sequence>MNEDIHIHSWPCSYYVDSRKQWIPGRLSLTPVGISFTAGSTGELLVHLHLAGISEIKKESSSLIFSSLTILEKNTKHWFSSLQPNRNVVFNVLEHFWREQLLEGSRGAEAGAPRTSKGRELLGMMVGSQERLEDTARVLHYQGEQFDNIMKGLDKIEGDMDVADRLLTELESPSWWPFSSKLWKTPAECKAKGPATTSTTRQENPEEPLLRIPVIVTQGAEGGARPGELKLGPSGLEIRVGTRLLLPPLGARDLRHVLLHSPYEVSVWPRGPGAPCRLLSARMPRLVPLLRQRFGTELRCLEDGVGLAGAGGAPQGSSVWRAASELLGGVVPSGSASEGTDQEQVQLQQHQKVSQEEAKQLKQILEKLKGLALETEAELERQDEALDSISSSVDRATLSIDRHNRRMKRLT</sequence>
<evidence type="ECO:0000256" key="5">
    <source>
        <dbReference type="ARBA" id="ARBA00023054"/>
    </source>
</evidence>
<evidence type="ECO:0000256" key="3">
    <source>
        <dbReference type="ARBA" id="ARBA00022490"/>
    </source>
</evidence>
<evidence type="ECO:0000256" key="6">
    <source>
        <dbReference type="ARBA" id="ARBA00023136"/>
    </source>
</evidence>
<evidence type="ECO:0000256" key="1">
    <source>
        <dbReference type="ARBA" id="ARBA00004308"/>
    </source>
</evidence>
<dbReference type="GO" id="GO:0005484">
    <property type="term" value="F:SNAP receptor activity"/>
    <property type="evidence" value="ECO:0007669"/>
    <property type="project" value="TreeGrafter"/>
</dbReference>
<evidence type="ECO:0000256" key="9">
    <source>
        <dbReference type="ARBA" id="ARBA00032027"/>
    </source>
</evidence>
<dbReference type="GO" id="GO:0098793">
    <property type="term" value="C:presynapse"/>
    <property type="evidence" value="ECO:0007669"/>
    <property type="project" value="GOC"/>
</dbReference>
<dbReference type="FunFam" id="2.30.29.30:FF:000269">
    <property type="entry name" value="Synaptosomal-associated protein 47"/>
    <property type="match status" value="1"/>
</dbReference>
<comment type="caution">
    <text evidence="12">The sequence shown here is derived from an EMBL/GenBank/DDBJ whole genome shotgun (WGS) entry which is preliminary data.</text>
</comment>
<gene>
    <name evidence="12" type="primary">Snap47</name>
    <name evidence="12" type="ORF">FORRUF_R07172</name>
</gene>
<evidence type="ECO:0000256" key="10">
    <source>
        <dbReference type="SAM" id="Coils"/>
    </source>
</evidence>
<dbReference type="InterPro" id="IPR011993">
    <property type="entry name" value="PH-like_dom_sf"/>
</dbReference>
<proteinExistence type="inferred from homology"/>
<dbReference type="FunFam" id="1.20.5.110:FF:000052">
    <property type="entry name" value="synaptosomal-associated protein 47"/>
    <property type="match status" value="1"/>
</dbReference>
<evidence type="ECO:0000256" key="2">
    <source>
        <dbReference type="ARBA" id="ARBA00004556"/>
    </source>
</evidence>
<dbReference type="SUPFAM" id="SSF58038">
    <property type="entry name" value="SNARE fusion complex"/>
    <property type="match status" value="2"/>
</dbReference>
<dbReference type="OrthoDB" id="10009801at2759"/>
<comment type="similarity">
    <text evidence="7">Belongs to the SVAP1 family.</text>
</comment>
<dbReference type="GO" id="GO:0031201">
    <property type="term" value="C:SNARE complex"/>
    <property type="evidence" value="ECO:0007669"/>
    <property type="project" value="TreeGrafter"/>
</dbReference>
<dbReference type="EMBL" id="VXAU01001249">
    <property type="protein sequence ID" value="NXK88050.1"/>
    <property type="molecule type" value="Genomic_DNA"/>
</dbReference>
<dbReference type="GO" id="GO:0048471">
    <property type="term" value="C:perinuclear region of cytoplasm"/>
    <property type="evidence" value="ECO:0007669"/>
    <property type="project" value="UniProtKB-SubCell"/>
</dbReference>
<evidence type="ECO:0000256" key="8">
    <source>
        <dbReference type="ARBA" id="ARBA00024443"/>
    </source>
</evidence>
<dbReference type="GO" id="GO:0012505">
    <property type="term" value="C:endomembrane system"/>
    <property type="evidence" value="ECO:0007669"/>
    <property type="project" value="UniProtKB-SubCell"/>
</dbReference>
<reference evidence="12 13" key="1">
    <citation type="submission" date="2019-09" db="EMBL/GenBank/DDBJ databases">
        <title>Bird 10,000 Genomes (B10K) Project - Family phase.</title>
        <authorList>
            <person name="Zhang G."/>
        </authorList>
    </citation>
    <scope>NUCLEOTIDE SEQUENCE [LARGE SCALE GENOMIC DNA]</scope>
    <source>
        <strain evidence="12">B10K-DU-001-43</strain>
        <tissue evidence="12">Muscle</tissue>
    </source>
</reference>
<dbReference type="FunFam" id="1.20.5.110:FF:000080">
    <property type="entry name" value="Synaptosomal-associated protein 47"/>
    <property type="match status" value="1"/>
</dbReference>
<evidence type="ECO:0000313" key="13">
    <source>
        <dbReference type="Proteomes" id="UP000520463"/>
    </source>
</evidence>
<evidence type="ECO:0000256" key="4">
    <source>
        <dbReference type="ARBA" id="ARBA00022737"/>
    </source>
</evidence>